<dbReference type="AlphaFoldDB" id="A0A383AZB9"/>
<dbReference type="InterPro" id="IPR018959">
    <property type="entry name" value="DUF1989"/>
</dbReference>
<proteinExistence type="predicted"/>
<dbReference type="PANTHER" id="PTHR31527:SF0">
    <property type="entry name" value="RE64534P"/>
    <property type="match status" value="1"/>
</dbReference>
<dbReference type="Pfam" id="PF09347">
    <property type="entry name" value="DUF1989"/>
    <property type="match status" value="1"/>
</dbReference>
<gene>
    <name evidence="2" type="ORF">METZ01_LOCUS465906</name>
</gene>
<feature type="non-terminal residue" evidence="2">
    <location>
        <position position="189"/>
    </location>
</feature>
<accession>A0A383AZB9</accession>
<sequence length="189" mass="21048">MENVAGEVLVPASQGRGIRVRKGQLLDVIDVEGQQVGDLVAYVEQDPSEYLSPTHTVSCNASVLLMTGSQVFSNHRNPVFTIVRDDVEKHDIIVPCCDYERFFRDYGLTDHRHCLANLEQARDLLGVDFDLRGEQAWNVFMHNRVTDDGLVVTDPAEHEAGSTITLEAHQDLVVLLSACPQDLTPCNNF</sequence>
<dbReference type="EMBL" id="UINC01196162">
    <property type="protein sequence ID" value="SVE13052.1"/>
    <property type="molecule type" value="Genomic_DNA"/>
</dbReference>
<protein>
    <recommendedName>
        <fullName evidence="1">DUF1989 domain-containing protein</fullName>
    </recommendedName>
</protein>
<evidence type="ECO:0000259" key="1">
    <source>
        <dbReference type="Pfam" id="PF09347"/>
    </source>
</evidence>
<evidence type="ECO:0000313" key="2">
    <source>
        <dbReference type="EMBL" id="SVE13052.1"/>
    </source>
</evidence>
<name>A0A383AZB9_9ZZZZ</name>
<reference evidence="2" key="1">
    <citation type="submission" date="2018-05" db="EMBL/GenBank/DDBJ databases">
        <authorList>
            <person name="Lanie J.A."/>
            <person name="Ng W.-L."/>
            <person name="Kazmierczak K.M."/>
            <person name="Andrzejewski T.M."/>
            <person name="Davidsen T.M."/>
            <person name="Wayne K.J."/>
            <person name="Tettelin H."/>
            <person name="Glass J.I."/>
            <person name="Rusch D."/>
            <person name="Podicherti R."/>
            <person name="Tsui H.-C.T."/>
            <person name="Winkler M.E."/>
        </authorList>
    </citation>
    <scope>NUCLEOTIDE SEQUENCE</scope>
</reference>
<organism evidence="2">
    <name type="scientific">marine metagenome</name>
    <dbReference type="NCBI Taxonomy" id="408172"/>
    <lineage>
        <taxon>unclassified sequences</taxon>
        <taxon>metagenomes</taxon>
        <taxon>ecological metagenomes</taxon>
    </lineage>
</organism>
<feature type="domain" description="DUF1989" evidence="1">
    <location>
        <begin position="10"/>
        <end position="173"/>
    </location>
</feature>
<dbReference type="PANTHER" id="PTHR31527">
    <property type="entry name" value="RE64534P"/>
    <property type="match status" value="1"/>
</dbReference>